<dbReference type="PANTHER" id="PTHR35580">
    <property type="entry name" value="CELL SURFACE GLYCOPROTEIN (S-LAYER PROTEIN)-LIKE PROTEIN"/>
    <property type="match status" value="1"/>
</dbReference>
<sequence>MKTITRTIIFLLLANVAVAQDYFETNTFGASSIDILINSAVDSNGNIYSAGLYSGTLTVGSESTTWQGGNADAFLSFHNENGTPTGIQGFGGQLDDAAIDVAVDANDNIFITGYFQGAGPNAFDADPGPNEFLLEQLSPIASRDCFIIKLDSNRDFVNAWQISNPSGAGANEDSHTIEVDSDGNIYVAGSFAFADFDPDPSDEETILSVDGGSTTDGFLVKLDNNGDFIWVKTYDGANGHVRVDDMQFDADGNLVLVGSFENEVDLDTDGTNTDIFSTNGDDDIFITKVDTGGNYIWGAAFGGAGLDIAETVSILSSGIYLGGMFSGTVDFDPGASTNEVTSNGDWDAFYSVFDTNGNFQSAYITGGEGNENLEAIYSIVEDADGQIYAAGEFIGTSDFDLGSGTEETTSNGNVDLFYVINNTAGEYVNHWTVGGSQAETNPQIRFNTNGDIITNGSYRSSDMDFNPFSGVDTQGNNGFFDVFFSRYALETLGVNENELNEVVVYPNPFVNEISIANSELIESYQVYSVTGKLLQEGIYNKSINLSSISKGVYLLTLKGNRQTTTKRIVKH</sequence>
<accession>A0ABU2YCG2</accession>
<gene>
    <name evidence="4" type="ORF">RM538_04965</name>
</gene>
<dbReference type="InterPro" id="IPR026444">
    <property type="entry name" value="Secre_tail"/>
</dbReference>
<proteinExistence type="predicted"/>
<keyword evidence="5" id="KW-1185">Reference proteome</keyword>
<evidence type="ECO:0000256" key="1">
    <source>
        <dbReference type="ARBA" id="ARBA00022729"/>
    </source>
</evidence>
<dbReference type="Pfam" id="PF18962">
    <property type="entry name" value="Por_Secre_tail"/>
    <property type="match status" value="1"/>
</dbReference>
<evidence type="ECO:0000259" key="3">
    <source>
        <dbReference type="Pfam" id="PF18962"/>
    </source>
</evidence>
<keyword evidence="1 2" id="KW-0732">Signal</keyword>
<feature type="signal peptide" evidence="2">
    <location>
        <begin position="1"/>
        <end position="19"/>
    </location>
</feature>
<feature type="chain" id="PRO_5047140256" evidence="2">
    <location>
        <begin position="20"/>
        <end position="571"/>
    </location>
</feature>
<evidence type="ECO:0000313" key="5">
    <source>
        <dbReference type="Proteomes" id="UP001254488"/>
    </source>
</evidence>
<organism evidence="4 5">
    <name type="scientific">Patiriisocius hiemis</name>
    <dbReference type="NCBI Taxonomy" id="3075604"/>
    <lineage>
        <taxon>Bacteria</taxon>
        <taxon>Pseudomonadati</taxon>
        <taxon>Bacteroidota</taxon>
        <taxon>Flavobacteriia</taxon>
        <taxon>Flavobacteriales</taxon>
        <taxon>Flavobacteriaceae</taxon>
        <taxon>Patiriisocius</taxon>
    </lineage>
</organism>
<name>A0ABU2YCG2_9FLAO</name>
<feature type="domain" description="Secretion system C-terminal sorting" evidence="3">
    <location>
        <begin position="504"/>
        <end position="569"/>
    </location>
</feature>
<comment type="caution">
    <text evidence="4">The sequence shown here is derived from an EMBL/GenBank/DDBJ whole genome shotgun (WGS) entry which is preliminary data.</text>
</comment>
<reference evidence="4 5" key="1">
    <citation type="submission" date="2023-09" db="EMBL/GenBank/DDBJ databases">
        <authorList>
            <person name="Rey-Velasco X."/>
        </authorList>
    </citation>
    <scope>NUCLEOTIDE SEQUENCE [LARGE SCALE GENOMIC DNA]</scope>
    <source>
        <strain evidence="4 5">W242</strain>
    </source>
</reference>
<dbReference type="Proteomes" id="UP001254488">
    <property type="component" value="Unassembled WGS sequence"/>
</dbReference>
<evidence type="ECO:0000256" key="2">
    <source>
        <dbReference type="SAM" id="SignalP"/>
    </source>
</evidence>
<dbReference type="InterPro" id="IPR052918">
    <property type="entry name" value="Motility_Chemotaxis_Reg"/>
</dbReference>
<protein>
    <submittedName>
        <fullName evidence="4">T9SS type A sorting domain-containing protein</fullName>
    </submittedName>
</protein>
<dbReference type="PANTHER" id="PTHR35580:SF1">
    <property type="entry name" value="PHYTASE-LIKE DOMAIN-CONTAINING PROTEIN"/>
    <property type="match status" value="1"/>
</dbReference>
<dbReference type="EMBL" id="JAVRHZ010000002">
    <property type="protein sequence ID" value="MDT0555344.1"/>
    <property type="molecule type" value="Genomic_DNA"/>
</dbReference>
<dbReference type="RefSeq" id="WP_311332299.1">
    <property type="nucleotide sequence ID" value="NZ_JAVRHZ010000002.1"/>
</dbReference>
<evidence type="ECO:0000313" key="4">
    <source>
        <dbReference type="EMBL" id="MDT0555344.1"/>
    </source>
</evidence>
<dbReference type="SUPFAM" id="SSF101898">
    <property type="entry name" value="NHL repeat"/>
    <property type="match status" value="1"/>
</dbReference>
<dbReference type="NCBIfam" id="TIGR04183">
    <property type="entry name" value="Por_Secre_tail"/>
    <property type="match status" value="1"/>
</dbReference>